<evidence type="ECO:0000256" key="1">
    <source>
        <dbReference type="ARBA" id="ARBA00023125"/>
    </source>
</evidence>
<dbReference type="AlphaFoldDB" id="A0A6I5ZPL4"/>
<dbReference type="RefSeq" id="WP_156272396.1">
    <property type="nucleotide sequence ID" value="NZ_CP046244.1"/>
</dbReference>
<dbReference type="InterPro" id="IPR023772">
    <property type="entry name" value="DNA-bd_HTH_TetR-type_CS"/>
</dbReference>
<evidence type="ECO:0000259" key="3">
    <source>
        <dbReference type="PROSITE" id="PS50977"/>
    </source>
</evidence>
<dbReference type="InterPro" id="IPR050624">
    <property type="entry name" value="HTH-type_Tx_Regulator"/>
</dbReference>
<dbReference type="InterPro" id="IPR013570">
    <property type="entry name" value="Tscrpt_reg_YsiA_C"/>
</dbReference>
<dbReference type="PRINTS" id="PR00455">
    <property type="entry name" value="HTHTETR"/>
</dbReference>
<keyword evidence="5" id="KW-1185">Reference proteome</keyword>
<dbReference type="Proteomes" id="UP000425916">
    <property type="component" value="Chromosome"/>
</dbReference>
<protein>
    <submittedName>
        <fullName evidence="4">Nucleoid occlusion factor SlmA</fullName>
    </submittedName>
</protein>
<dbReference type="Pfam" id="PF00440">
    <property type="entry name" value="TetR_N"/>
    <property type="match status" value="1"/>
</dbReference>
<dbReference type="PANTHER" id="PTHR43479:SF11">
    <property type="entry name" value="ACREF_ENVCD OPERON REPRESSOR-RELATED"/>
    <property type="match status" value="1"/>
</dbReference>
<dbReference type="SUPFAM" id="SSF48498">
    <property type="entry name" value="Tetracyclin repressor-like, C-terminal domain"/>
    <property type="match status" value="1"/>
</dbReference>
<dbReference type="PROSITE" id="PS01081">
    <property type="entry name" value="HTH_TETR_1"/>
    <property type="match status" value="1"/>
</dbReference>
<dbReference type="InterPro" id="IPR009057">
    <property type="entry name" value="Homeodomain-like_sf"/>
</dbReference>
<dbReference type="Pfam" id="PF08359">
    <property type="entry name" value="TetR_C_4"/>
    <property type="match status" value="1"/>
</dbReference>
<gene>
    <name evidence="4" type="primary">slmA</name>
    <name evidence="4" type="ORF">MGLY_10700</name>
</gene>
<proteinExistence type="predicted"/>
<evidence type="ECO:0000256" key="2">
    <source>
        <dbReference type="PROSITE-ProRule" id="PRU00335"/>
    </source>
</evidence>
<accession>A0A6I5ZPL4</accession>
<dbReference type="OrthoDB" id="13453at2"/>
<name>A0A6I5ZPL4_9FIRM</name>
<dbReference type="Gene3D" id="1.10.357.10">
    <property type="entry name" value="Tetracycline Repressor, domain 2"/>
    <property type="match status" value="1"/>
</dbReference>
<evidence type="ECO:0000313" key="5">
    <source>
        <dbReference type="Proteomes" id="UP000425916"/>
    </source>
</evidence>
<dbReference type="InterPro" id="IPR036271">
    <property type="entry name" value="Tet_transcr_reg_TetR-rel_C_sf"/>
</dbReference>
<feature type="DNA-binding region" description="H-T-H motif" evidence="2">
    <location>
        <begin position="31"/>
        <end position="50"/>
    </location>
</feature>
<feature type="domain" description="HTH tetR-type" evidence="3">
    <location>
        <begin position="8"/>
        <end position="68"/>
    </location>
</feature>
<dbReference type="GO" id="GO:0003677">
    <property type="term" value="F:DNA binding"/>
    <property type="evidence" value="ECO:0007669"/>
    <property type="project" value="UniProtKB-UniRule"/>
</dbReference>
<dbReference type="InterPro" id="IPR001647">
    <property type="entry name" value="HTH_TetR"/>
</dbReference>
<dbReference type="SUPFAM" id="SSF46689">
    <property type="entry name" value="Homeodomain-like"/>
    <property type="match status" value="1"/>
</dbReference>
<dbReference type="EMBL" id="CP046244">
    <property type="protein sequence ID" value="QGP91728.1"/>
    <property type="molecule type" value="Genomic_DNA"/>
</dbReference>
<organism evidence="4 5">
    <name type="scientific">Neomoorella glycerini</name>
    <dbReference type="NCBI Taxonomy" id="55779"/>
    <lineage>
        <taxon>Bacteria</taxon>
        <taxon>Bacillati</taxon>
        <taxon>Bacillota</taxon>
        <taxon>Clostridia</taxon>
        <taxon>Neomoorellales</taxon>
        <taxon>Neomoorellaceae</taxon>
        <taxon>Neomoorella</taxon>
    </lineage>
</organism>
<reference evidence="4 5" key="1">
    <citation type="submission" date="2019-11" db="EMBL/GenBank/DDBJ databases">
        <title>Genome sequence of Moorella glycerini DSM11254.</title>
        <authorList>
            <person name="Poehlein A."/>
            <person name="Boeer T."/>
            <person name="Daniel R."/>
        </authorList>
    </citation>
    <scope>NUCLEOTIDE SEQUENCE [LARGE SCALE GENOMIC DNA]</scope>
    <source>
        <strain evidence="4 5">DSM 11254</strain>
    </source>
</reference>
<sequence length="208" mass="23086">MNSKESTAVRQQQIIAAVLKIIASQGLTHLTTAAIAREVGLTEGAIFKHFATKEEILQAAVHSVGSNLSDTAAGVARSNLPPEKKLRSILNSHLALLETNPGMPRIIFSDELYTGYPGLKENIKKLVNNYTSWIETIFNEGMDKGIFRGEFDPKSLAYIFIGLIQGTIVRWRLNEEGLTLKEQVNNIYRAIMLLAGYQRNSTNNNLKL</sequence>
<dbReference type="PANTHER" id="PTHR43479">
    <property type="entry name" value="ACREF/ENVCD OPERON REPRESSOR-RELATED"/>
    <property type="match status" value="1"/>
</dbReference>
<keyword evidence="1 2" id="KW-0238">DNA-binding</keyword>
<evidence type="ECO:0000313" key="4">
    <source>
        <dbReference type="EMBL" id="QGP91728.1"/>
    </source>
</evidence>
<dbReference type="PROSITE" id="PS50977">
    <property type="entry name" value="HTH_TETR_2"/>
    <property type="match status" value="1"/>
</dbReference>